<evidence type="ECO:0000259" key="3">
    <source>
        <dbReference type="Pfam" id="PF21666"/>
    </source>
</evidence>
<name>A0AAD4EPA6_9PEZI</name>
<comment type="caution">
    <text evidence="4">The sequence shown here is derived from an EMBL/GenBank/DDBJ whole genome shotgun (WGS) entry which is preliminary data.</text>
</comment>
<feature type="domain" description="DUF4246" evidence="2">
    <location>
        <begin position="83"/>
        <end position="577"/>
    </location>
</feature>
<dbReference type="PANTHER" id="PTHR33119:SF1">
    <property type="entry name" value="FE2OG DIOXYGENASE DOMAIN-CONTAINING PROTEIN"/>
    <property type="match status" value="1"/>
</dbReference>
<dbReference type="InterPro" id="IPR025340">
    <property type="entry name" value="DUF4246"/>
</dbReference>
<organism evidence="4 5">
    <name type="scientific">Staphylotrichum longicolle</name>
    <dbReference type="NCBI Taxonomy" id="669026"/>
    <lineage>
        <taxon>Eukaryota</taxon>
        <taxon>Fungi</taxon>
        <taxon>Dikarya</taxon>
        <taxon>Ascomycota</taxon>
        <taxon>Pezizomycotina</taxon>
        <taxon>Sordariomycetes</taxon>
        <taxon>Sordariomycetidae</taxon>
        <taxon>Sordariales</taxon>
        <taxon>Chaetomiaceae</taxon>
        <taxon>Staphylotrichum</taxon>
    </lineage>
</organism>
<feature type="compositionally biased region" description="Basic and acidic residues" evidence="1">
    <location>
        <begin position="380"/>
        <end position="389"/>
    </location>
</feature>
<dbReference type="PANTHER" id="PTHR33119">
    <property type="entry name" value="IFI3P"/>
    <property type="match status" value="1"/>
</dbReference>
<feature type="compositionally biased region" description="Acidic residues" evidence="1">
    <location>
        <begin position="351"/>
        <end position="379"/>
    </location>
</feature>
<reference evidence="4" key="1">
    <citation type="submission" date="2023-02" db="EMBL/GenBank/DDBJ databases">
        <authorList>
            <person name="Palmer J.M."/>
        </authorList>
    </citation>
    <scope>NUCLEOTIDE SEQUENCE</scope>
    <source>
        <strain evidence="4">FW57</strain>
    </source>
</reference>
<dbReference type="Pfam" id="PF14033">
    <property type="entry name" value="DUF4246"/>
    <property type="match status" value="1"/>
</dbReference>
<feature type="region of interest" description="Disordered" evidence="1">
    <location>
        <begin position="329"/>
        <end position="401"/>
    </location>
</feature>
<feature type="compositionally biased region" description="Basic and acidic residues" evidence="1">
    <location>
        <begin position="585"/>
        <end position="601"/>
    </location>
</feature>
<protein>
    <submittedName>
        <fullName evidence="4">Uncharacterized protein</fullName>
    </submittedName>
</protein>
<evidence type="ECO:0000259" key="2">
    <source>
        <dbReference type="Pfam" id="PF14033"/>
    </source>
</evidence>
<dbReference type="Pfam" id="PF21666">
    <property type="entry name" value="DUF4246_N"/>
    <property type="match status" value="1"/>
</dbReference>
<evidence type="ECO:0000313" key="4">
    <source>
        <dbReference type="EMBL" id="KAG7284967.1"/>
    </source>
</evidence>
<accession>A0AAD4EPA6</accession>
<dbReference type="EMBL" id="JAHCVI010000005">
    <property type="protein sequence ID" value="KAG7284967.1"/>
    <property type="molecule type" value="Genomic_DNA"/>
</dbReference>
<evidence type="ECO:0000313" key="5">
    <source>
        <dbReference type="Proteomes" id="UP001197093"/>
    </source>
</evidence>
<keyword evidence="5" id="KW-1185">Reference proteome</keyword>
<gene>
    <name evidence="4" type="ORF">NEMBOFW57_009584</name>
</gene>
<feature type="region of interest" description="Disordered" evidence="1">
    <location>
        <begin position="584"/>
        <end position="605"/>
    </location>
</feature>
<proteinExistence type="predicted"/>
<evidence type="ECO:0000256" key="1">
    <source>
        <dbReference type="SAM" id="MobiDB-lite"/>
    </source>
</evidence>
<dbReference type="Proteomes" id="UP001197093">
    <property type="component" value="Unassembled WGS sequence"/>
</dbReference>
<feature type="domain" description="DUF4246" evidence="3">
    <location>
        <begin position="4"/>
        <end position="72"/>
    </location>
</feature>
<dbReference type="InterPro" id="IPR049192">
    <property type="entry name" value="DUF4246_C"/>
</dbReference>
<sequence length="690" mass="79812">MPDYPGWNLDLRFWNHDSKLSYPVGVHHSVGGQTMLTRREVAMMCVCELLTEKPDWHIKVFDEEIAEKWRREAARSDSVLDEACADYCIRELRDKANHFRRTGIIRTLDADASIAKSDSIVPAELHDALRDAFARLKADNSSNPDWHPRTGERVQDLVHPSMYPLVYGRSLFIPEEVVGVEDAIDKWAGKGEVIPRRPEWGEEGEGKNMRRAVLRVPNFYWSTTYQWLPANLKFTDDGGIRFTSYINNLHPNKYQDIYRTIEELIKVALPMWDDCFESSGRRIDVNWSGGVRDHSDENDENWTPNWEEWLAREKAAKLAARAAEAAAKAIQKTVQHSHVSDEGGSGPESDSNAEDEEEEDEEEEEDDDDEYDSEEYEDEIRERWEDIREPVQPPPRAYIDKDYAPRAGTTLRERFADSGLQVIVKMASIELTPENPSFPAGSWHVEGQINEHIIGTALYYLDSENITDPYLKFRTMTNYNEEEYWSTGQDAFKWMEEIFGVHLRSDPCIQEYGSVHTLQGRLLAFPNFFQHCVSGFRLRDPTKPGHRRFIALWLVDPYTRIISTANVPPQQAEWWAERAFAFDPPADKDKNEDKNEDKSDASKMPPEIAQLLRERGSGQGQRTEALAGDEAARVKLPPELMNMIRKEVGDWPMSREEAERHRLELMEIRSAFQDDARDRWEAFTYSFCEH</sequence>
<dbReference type="AlphaFoldDB" id="A0AAD4EPA6"/>
<dbReference type="InterPro" id="IPR049207">
    <property type="entry name" value="DUF4246_N"/>
</dbReference>